<reference evidence="3 4" key="1">
    <citation type="submission" date="2019-03" db="EMBL/GenBank/DDBJ databases">
        <title>Freshwater and sediment microbial communities from various areas in North America, analyzing microbe dynamics in response to fracking.</title>
        <authorList>
            <person name="Lamendella R."/>
        </authorList>
    </citation>
    <scope>NUCLEOTIDE SEQUENCE [LARGE SCALE GENOMIC DNA]</scope>
    <source>
        <strain evidence="3 4">1_TX</strain>
    </source>
</reference>
<organism evidence="3 4">
    <name type="scientific">Halomonas ventosae</name>
    <dbReference type="NCBI Taxonomy" id="229007"/>
    <lineage>
        <taxon>Bacteria</taxon>
        <taxon>Pseudomonadati</taxon>
        <taxon>Pseudomonadota</taxon>
        <taxon>Gammaproteobacteria</taxon>
        <taxon>Oceanospirillales</taxon>
        <taxon>Halomonadaceae</taxon>
        <taxon>Halomonas</taxon>
    </lineage>
</organism>
<dbReference type="OrthoDB" id="225238at2"/>
<feature type="signal peptide" evidence="2">
    <location>
        <begin position="1"/>
        <end position="23"/>
    </location>
</feature>
<evidence type="ECO:0000313" key="3">
    <source>
        <dbReference type="EMBL" id="TDN97588.1"/>
    </source>
</evidence>
<dbReference type="RefSeq" id="WP_133484305.1">
    <property type="nucleotide sequence ID" value="NZ_SNWH01000030.1"/>
</dbReference>
<name>A0A4V3BX56_9GAMM</name>
<accession>A0A4V3BX56</accession>
<evidence type="ECO:0000256" key="1">
    <source>
        <dbReference type="SAM" id="Phobius"/>
    </source>
</evidence>
<evidence type="ECO:0000313" key="4">
    <source>
        <dbReference type="Proteomes" id="UP000295150"/>
    </source>
</evidence>
<keyword evidence="1" id="KW-0812">Transmembrane</keyword>
<dbReference type="EMBL" id="SNWH01000030">
    <property type="protein sequence ID" value="TDN97588.1"/>
    <property type="molecule type" value="Genomic_DNA"/>
</dbReference>
<dbReference type="AlphaFoldDB" id="A0A4V3BX56"/>
<dbReference type="Proteomes" id="UP000295150">
    <property type="component" value="Unassembled WGS sequence"/>
</dbReference>
<protein>
    <submittedName>
        <fullName evidence="3">Uncharacterized protein</fullName>
    </submittedName>
</protein>
<gene>
    <name evidence="3" type="ORF">DFO68_13019</name>
</gene>
<sequence>MSLVNPFVVVSAAAFISITGADAQQSDGTAANPYRVMLIPPDGGTKADFQPVFNEVTQAAGIHFDTKEGQTYCHVGTILVVIFLAVFVLDQLDKDIKMRPERESWG</sequence>
<comment type="caution">
    <text evidence="3">The sequence shown here is derived from an EMBL/GenBank/DDBJ whole genome shotgun (WGS) entry which is preliminary data.</text>
</comment>
<feature type="chain" id="PRO_5020965884" evidence="2">
    <location>
        <begin position="24"/>
        <end position="106"/>
    </location>
</feature>
<keyword evidence="1" id="KW-0472">Membrane</keyword>
<keyword evidence="2" id="KW-0732">Signal</keyword>
<keyword evidence="1" id="KW-1133">Transmembrane helix</keyword>
<proteinExistence type="predicted"/>
<keyword evidence="4" id="KW-1185">Reference proteome</keyword>
<evidence type="ECO:0000256" key="2">
    <source>
        <dbReference type="SAM" id="SignalP"/>
    </source>
</evidence>
<feature type="transmembrane region" description="Helical" evidence="1">
    <location>
        <begin position="69"/>
        <end position="89"/>
    </location>
</feature>